<dbReference type="AlphaFoldDB" id="A0A6P1TQ44"/>
<name>A0A6P1TQ44_9FIRM</name>
<dbReference type="EMBL" id="CP048000">
    <property type="protein sequence ID" value="QHQ62593.1"/>
    <property type="molecule type" value="Genomic_DNA"/>
</dbReference>
<feature type="region of interest" description="Disordered" evidence="1">
    <location>
        <begin position="62"/>
        <end position="88"/>
    </location>
</feature>
<proteinExistence type="predicted"/>
<dbReference type="RefSeq" id="WP_161839416.1">
    <property type="nucleotide sequence ID" value="NZ_CP048000.1"/>
</dbReference>
<keyword evidence="3" id="KW-1185">Reference proteome</keyword>
<feature type="region of interest" description="Disordered" evidence="1">
    <location>
        <begin position="152"/>
        <end position="172"/>
    </location>
</feature>
<dbReference type="KEGG" id="anr:Ana3638_18910"/>
<organism evidence="2 3">
    <name type="scientific">Anaerocolumna sedimenticola</name>
    <dbReference type="NCBI Taxonomy" id="2696063"/>
    <lineage>
        <taxon>Bacteria</taxon>
        <taxon>Bacillati</taxon>
        <taxon>Bacillota</taxon>
        <taxon>Clostridia</taxon>
        <taxon>Lachnospirales</taxon>
        <taxon>Lachnospiraceae</taxon>
        <taxon>Anaerocolumna</taxon>
    </lineage>
</organism>
<accession>A0A6P1TQ44</accession>
<sequence>MKKNAVIILAVIAISVASVKTGYAFYGKQISNTKTNVTQVTSNTDNVREGVSQTAFLETDNTQNETNETTDQILDSNDPTLAASGQADDSLNSANCCGSGSISMIDENGNLKDRETFEKELKDAVANGDITEDDAEYYSFMYGQCAQAFGAGASDSGNPSTNNNNGNFPSCH</sequence>
<evidence type="ECO:0000256" key="1">
    <source>
        <dbReference type="SAM" id="MobiDB-lite"/>
    </source>
</evidence>
<feature type="compositionally biased region" description="Low complexity" evidence="1">
    <location>
        <begin position="154"/>
        <end position="172"/>
    </location>
</feature>
<evidence type="ECO:0000313" key="2">
    <source>
        <dbReference type="EMBL" id="QHQ62593.1"/>
    </source>
</evidence>
<gene>
    <name evidence="2" type="ORF">Ana3638_18910</name>
</gene>
<protein>
    <submittedName>
        <fullName evidence="2">Uncharacterized protein</fullName>
    </submittedName>
</protein>
<dbReference type="Proteomes" id="UP000464314">
    <property type="component" value="Chromosome"/>
</dbReference>
<reference evidence="2 3" key="1">
    <citation type="submission" date="2020-01" db="EMBL/GenBank/DDBJ databases">
        <title>Genome analysis of Anaerocolumna sp. CBA3638.</title>
        <authorList>
            <person name="Kim J."/>
            <person name="Roh S.W."/>
        </authorList>
    </citation>
    <scope>NUCLEOTIDE SEQUENCE [LARGE SCALE GENOMIC DNA]</scope>
    <source>
        <strain evidence="2 3">CBA3638</strain>
    </source>
</reference>
<evidence type="ECO:0000313" key="3">
    <source>
        <dbReference type="Proteomes" id="UP000464314"/>
    </source>
</evidence>
<feature type="compositionally biased region" description="Low complexity" evidence="1">
    <location>
        <begin position="62"/>
        <end position="72"/>
    </location>
</feature>